<feature type="compositionally biased region" description="Low complexity" evidence="1">
    <location>
        <begin position="84"/>
        <end position="104"/>
    </location>
</feature>
<dbReference type="Proteomes" id="UP000011083">
    <property type="component" value="Unassembled WGS sequence"/>
</dbReference>
<dbReference type="RefSeq" id="XP_004339666.1">
    <property type="nucleotide sequence ID" value="XM_004339618.1"/>
</dbReference>
<feature type="region of interest" description="Disordered" evidence="1">
    <location>
        <begin position="1"/>
        <end position="65"/>
    </location>
</feature>
<organism evidence="2 3">
    <name type="scientific">Acanthamoeba castellanii (strain ATCC 30010 / Neff)</name>
    <dbReference type="NCBI Taxonomy" id="1257118"/>
    <lineage>
        <taxon>Eukaryota</taxon>
        <taxon>Amoebozoa</taxon>
        <taxon>Discosea</taxon>
        <taxon>Longamoebia</taxon>
        <taxon>Centramoebida</taxon>
        <taxon>Acanthamoebidae</taxon>
        <taxon>Acanthamoeba</taxon>
    </lineage>
</organism>
<sequence length="323" mass="33868">MHDEGGHGDKLRDLARGDSRKRHRADRQRWVDPIPSSSSRPTSSPVAPSPGQDAELPSPIVHSTSAASGPLLSLQQNLRLMHSVAAAAAAASASSRSGAGQVAGNVPILPLPPGQQSPGMFMSAPAPNTRKKPTPPSPAPIVPLLPRPLHPLDGSGYRHRHPHLQSHMQPSSAQTQPQRSSGGYQQHQPQQQLQLHQPPQQQPQPASQASPGVAGTPSSSGALPQPLEVRSVSVGPQGVGLTLNDNRVIQLQRAEDLTPLYAHALAQLRAACDLLIVRDREVAVLRAAAASSSSPSTIAPMPDASAPVVVDLINIEDDADHTA</sequence>
<feature type="compositionally biased region" description="Polar residues" evidence="1">
    <location>
        <begin position="166"/>
        <end position="184"/>
    </location>
</feature>
<dbReference type="AlphaFoldDB" id="L8GYQ3"/>
<dbReference type="EMBL" id="KB007974">
    <property type="protein sequence ID" value="ELR17653.1"/>
    <property type="molecule type" value="Genomic_DNA"/>
</dbReference>
<feature type="region of interest" description="Disordered" evidence="1">
    <location>
        <begin position="84"/>
        <end position="225"/>
    </location>
</feature>
<accession>L8GYQ3</accession>
<name>L8GYQ3_ACACF</name>
<dbReference type="KEGG" id="acan:ACA1_064380"/>
<dbReference type="GeneID" id="14918493"/>
<proteinExistence type="predicted"/>
<evidence type="ECO:0000313" key="2">
    <source>
        <dbReference type="EMBL" id="ELR17653.1"/>
    </source>
</evidence>
<evidence type="ECO:0000256" key="1">
    <source>
        <dbReference type="SAM" id="MobiDB-lite"/>
    </source>
</evidence>
<keyword evidence="3" id="KW-1185">Reference proteome</keyword>
<feature type="compositionally biased region" description="Low complexity" evidence="1">
    <location>
        <begin position="33"/>
        <end position="50"/>
    </location>
</feature>
<feature type="compositionally biased region" description="Low complexity" evidence="1">
    <location>
        <begin position="185"/>
        <end position="211"/>
    </location>
</feature>
<feature type="compositionally biased region" description="Basic and acidic residues" evidence="1">
    <location>
        <begin position="1"/>
        <end position="18"/>
    </location>
</feature>
<evidence type="ECO:0000313" key="3">
    <source>
        <dbReference type="Proteomes" id="UP000011083"/>
    </source>
</evidence>
<dbReference type="VEuPathDB" id="AmoebaDB:ACA1_064380"/>
<reference evidence="2 3" key="1">
    <citation type="journal article" date="2013" name="Genome Biol.">
        <title>Genome of Acanthamoeba castellanii highlights extensive lateral gene transfer and early evolution of tyrosine kinase signaling.</title>
        <authorList>
            <person name="Clarke M."/>
            <person name="Lohan A.J."/>
            <person name="Liu B."/>
            <person name="Lagkouvardos I."/>
            <person name="Roy S."/>
            <person name="Zafar N."/>
            <person name="Bertelli C."/>
            <person name="Schilde C."/>
            <person name="Kianianmomeni A."/>
            <person name="Burglin T.R."/>
            <person name="Frech C."/>
            <person name="Turcotte B."/>
            <person name="Kopec K.O."/>
            <person name="Synnott J.M."/>
            <person name="Choo C."/>
            <person name="Paponov I."/>
            <person name="Finkler A."/>
            <person name="Soon Heng Tan C."/>
            <person name="Hutchins A.P."/>
            <person name="Weinmeier T."/>
            <person name="Rattei T."/>
            <person name="Chu J.S."/>
            <person name="Gimenez G."/>
            <person name="Irimia M."/>
            <person name="Rigden D.J."/>
            <person name="Fitzpatrick D.A."/>
            <person name="Lorenzo-Morales J."/>
            <person name="Bateman A."/>
            <person name="Chiu C.H."/>
            <person name="Tang P."/>
            <person name="Hegemann P."/>
            <person name="Fromm H."/>
            <person name="Raoult D."/>
            <person name="Greub G."/>
            <person name="Miranda-Saavedra D."/>
            <person name="Chen N."/>
            <person name="Nash P."/>
            <person name="Ginger M.L."/>
            <person name="Horn M."/>
            <person name="Schaap P."/>
            <person name="Caler L."/>
            <person name="Loftus B."/>
        </authorList>
    </citation>
    <scope>NUCLEOTIDE SEQUENCE [LARGE SCALE GENOMIC DNA]</scope>
    <source>
        <strain evidence="2 3">Neff</strain>
    </source>
</reference>
<feature type="compositionally biased region" description="Pro residues" evidence="1">
    <location>
        <begin position="134"/>
        <end position="149"/>
    </location>
</feature>
<protein>
    <submittedName>
        <fullName evidence="2">Uncharacterized protein</fullName>
    </submittedName>
</protein>
<gene>
    <name evidence="2" type="ORF">ACA1_064380</name>
</gene>